<gene>
    <name evidence="1" type="ORF">EVAR_80571_1</name>
</gene>
<protein>
    <submittedName>
        <fullName evidence="1">Uncharacterized protein</fullName>
    </submittedName>
</protein>
<evidence type="ECO:0000313" key="2">
    <source>
        <dbReference type="Proteomes" id="UP000299102"/>
    </source>
</evidence>
<dbReference type="Proteomes" id="UP000299102">
    <property type="component" value="Unassembled WGS sequence"/>
</dbReference>
<dbReference type="AlphaFoldDB" id="A0A4C1TNQ0"/>
<proteinExistence type="predicted"/>
<evidence type="ECO:0000313" key="1">
    <source>
        <dbReference type="EMBL" id="GBP15398.1"/>
    </source>
</evidence>
<reference evidence="1 2" key="1">
    <citation type="journal article" date="2019" name="Commun. Biol.">
        <title>The bagworm genome reveals a unique fibroin gene that provides high tensile strength.</title>
        <authorList>
            <person name="Kono N."/>
            <person name="Nakamura H."/>
            <person name="Ohtoshi R."/>
            <person name="Tomita M."/>
            <person name="Numata K."/>
            <person name="Arakawa K."/>
        </authorList>
    </citation>
    <scope>NUCLEOTIDE SEQUENCE [LARGE SCALE GENOMIC DNA]</scope>
</reference>
<comment type="caution">
    <text evidence="1">The sequence shown here is derived from an EMBL/GenBank/DDBJ whole genome shotgun (WGS) entry which is preliminary data.</text>
</comment>
<accession>A0A4C1TNQ0</accession>
<dbReference type="EMBL" id="BGZK01000071">
    <property type="protein sequence ID" value="GBP15398.1"/>
    <property type="molecule type" value="Genomic_DNA"/>
</dbReference>
<sequence>MPQAQFNSVNLFERYSKLTHTHTHTRARPTSTRTHVHKNQLGDNTKMDRLNRRETILSQNIGVKQQQLQLLLFCCPVSESSGGQLPIHSIFSYKNGNALVTGVTSECPRATGITYGLVTYILVCPLKKHLNGFLYPFGKGN</sequence>
<organism evidence="1 2">
    <name type="scientific">Eumeta variegata</name>
    <name type="common">Bagworm moth</name>
    <name type="synonym">Eumeta japonica</name>
    <dbReference type="NCBI Taxonomy" id="151549"/>
    <lineage>
        <taxon>Eukaryota</taxon>
        <taxon>Metazoa</taxon>
        <taxon>Ecdysozoa</taxon>
        <taxon>Arthropoda</taxon>
        <taxon>Hexapoda</taxon>
        <taxon>Insecta</taxon>
        <taxon>Pterygota</taxon>
        <taxon>Neoptera</taxon>
        <taxon>Endopterygota</taxon>
        <taxon>Lepidoptera</taxon>
        <taxon>Glossata</taxon>
        <taxon>Ditrysia</taxon>
        <taxon>Tineoidea</taxon>
        <taxon>Psychidae</taxon>
        <taxon>Oiketicinae</taxon>
        <taxon>Eumeta</taxon>
    </lineage>
</organism>
<name>A0A4C1TNQ0_EUMVA</name>
<keyword evidence="2" id="KW-1185">Reference proteome</keyword>